<dbReference type="SUPFAM" id="SSF82199">
    <property type="entry name" value="SET domain"/>
    <property type="match status" value="1"/>
</dbReference>
<feature type="region of interest" description="Disordered" evidence="1">
    <location>
        <begin position="1097"/>
        <end position="1131"/>
    </location>
</feature>
<dbReference type="SMART" id="SM00317">
    <property type="entry name" value="SET"/>
    <property type="match status" value="1"/>
</dbReference>
<dbReference type="Pfam" id="PF19633">
    <property type="entry name" value="SDG2_C"/>
    <property type="match status" value="1"/>
</dbReference>
<feature type="compositionally biased region" description="Basic and acidic residues" evidence="1">
    <location>
        <begin position="453"/>
        <end position="479"/>
    </location>
</feature>
<dbReference type="PROSITE" id="PS50280">
    <property type="entry name" value="SET"/>
    <property type="match status" value="1"/>
</dbReference>
<feature type="region of interest" description="Disordered" evidence="1">
    <location>
        <begin position="1203"/>
        <end position="1226"/>
    </location>
</feature>
<feature type="domain" description="SET" evidence="2">
    <location>
        <begin position="1872"/>
        <end position="2015"/>
    </location>
</feature>
<feature type="compositionally biased region" description="Basic and acidic residues" evidence="1">
    <location>
        <begin position="580"/>
        <end position="594"/>
    </location>
</feature>
<evidence type="ECO:0000256" key="1">
    <source>
        <dbReference type="SAM" id="MobiDB-lite"/>
    </source>
</evidence>
<reference evidence="3 4" key="1">
    <citation type="submission" date="2024-05" db="EMBL/GenBank/DDBJ databases">
        <title>Haplotype-resolved chromosome-level genome assembly of Huyou (Citrus changshanensis).</title>
        <authorList>
            <person name="Miao C."/>
            <person name="Chen W."/>
            <person name="Wu Y."/>
            <person name="Wang L."/>
            <person name="Zhao S."/>
            <person name="Grierson D."/>
            <person name="Xu C."/>
            <person name="Chen K."/>
        </authorList>
    </citation>
    <scope>NUCLEOTIDE SEQUENCE [LARGE SCALE GENOMIC DNA]</scope>
    <source>
        <strain evidence="3">01-14</strain>
        <tissue evidence="3">Leaf</tissue>
    </source>
</reference>
<gene>
    <name evidence="3" type="ORF">WN944_010821</name>
</gene>
<dbReference type="Gene3D" id="2.170.270.10">
    <property type="entry name" value="SET domain"/>
    <property type="match status" value="1"/>
</dbReference>
<dbReference type="InterPro" id="IPR057851">
    <property type="entry name" value="ATXR3_GYF"/>
</dbReference>
<dbReference type="Pfam" id="PF00856">
    <property type="entry name" value="SET"/>
    <property type="match status" value="1"/>
</dbReference>
<feature type="region of interest" description="Disordered" evidence="1">
    <location>
        <begin position="362"/>
        <end position="612"/>
    </location>
</feature>
<dbReference type="InterPro" id="IPR036047">
    <property type="entry name" value="F-box-like_dom_sf"/>
</dbReference>
<evidence type="ECO:0000313" key="3">
    <source>
        <dbReference type="EMBL" id="KAK9222386.1"/>
    </source>
</evidence>
<feature type="compositionally biased region" description="Acidic residues" evidence="1">
    <location>
        <begin position="1213"/>
        <end position="1222"/>
    </location>
</feature>
<dbReference type="PANTHER" id="PTHR46655:SF1">
    <property type="entry name" value="HISTONE-LYSINE N-METHYLTRANSFERASE ATXR3"/>
    <property type="match status" value="1"/>
</dbReference>
<feature type="compositionally biased region" description="Basic and acidic residues" evidence="1">
    <location>
        <begin position="326"/>
        <end position="338"/>
    </location>
</feature>
<keyword evidence="4" id="KW-1185">Reference proteome</keyword>
<dbReference type="CDD" id="cd10531">
    <property type="entry name" value="SET_SETD2-like"/>
    <property type="match status" value="1"/>
</dbReference>
<feature type="compositionally biased region" description="Basic and acidic residues" evidence="1">
    <location>
        <begin position="403"/>
        <end position="445"/>
    </location>
</feature>
<proteinExistence type="predicted"/>
<feature type="compositionally biased region" description="Basic and acidic residues" evidence="1">
    <location>
        <begin position="362"/>
        <end position="375"/>
    </location>
</feature>
<dbReference type="InterPro" id="IPR032675">
    <property type="entry name" value="LRR_dom_sf"/>
</dbReference>
<feature type="compositionally biased region" description="Low complexity" evidence="1">
    <location>
        <begin position="36"/>
        <end position="83"/>
    </location>
</feature>
<protein>
    <recommendedName>
        <fullName evidence="2">SET domain-containing protein</fullName>
    </recommendedName>
</protein>
<dbReference type="EMBL" id="JBCGBO010000002">
    <property type="protein sequence ID" value="KAK9222386.1"/>
    <property type="molecule type" value="Genomic_DNA"/>
</dbReference>
<dbReference type="SUPFAM" id="SSF81383">
    <property type="entry name" value="F-box domain"/>
    <property type="match status" value="1"/>
</dbReference>
<feature type="compositionally biased region" description="Basic and acidic residues" evidence="1">
    <location>
        <begin position="1677"/>
        <end position="1690"/>
    </location>
</feature>
<organism evidence="3 4">
    <name type="scientific">Citrus x changshan-huyou</name>
    <dbReference type="NCBI Taxonomy" id="2935761"/>
    <lineage>
        <taxon>Eukaryota</taxon>
        <taxon>Viridiplantae</taxon>
        <taxon>Streptophyta</taxon>
        <taxon>Embryophyta</taxon>
        <taxon>Tracheophyta</taxon>
        <taxon>Spermatophyta</taxon>
        <taxon>Magnoliopsida</taxon>
        <taxon>eudicotyledons</taxon>
        <taxon>Gunneridae</taxon>
        <taxon>Pentapetalae</taxon>
        <taxon>rosids</taxon>
        <taxon>malvids</taxon>
        <taxon>Sapindales</taxon>
        <taxon>Rutaceae</taxon>
        <taxon>Aurantioideae</taxon>
        <taxon>Citrus</taxon>
    </lineage>
</organism>
<dbReference type="Gene3D" id="3.80.10.10">
    <property type="entry name" value="Ribonuclease Inhibitor"/>
    <property type="match status" value="1"/>
</dbReference>
<evidence type="ECO:0000259" key="2">
    <source>
        <dbReference type="PROSITE" id="PS50280"/>
    </source>
</evidence>
<comment type="caution">
    <text evidence="3">The sequence shown here is derived from an EMBL/GenBank/DDBJ whole genome shotgun (WGS) entry which is preliminary data.</text>
</comment>
<feature type="region of interest" description="Disordered" evidence="1">
    <location>
        <begin position="1642"/>
        <end position="1702"/>
    </location>
</feature>
<feature type="region of interest" description="Disordered" evidence="1">
    <location>
        <begin position="242"/>
        <end position="340"/>
    </location>
</feature>
<feature type="compositionally biased region" description="Basic residues" evidence="1">
    <location>
        <begin position="976"/>
        <end position="986"/>
    </location>
</feature>
<feature type="compositionally biased region" description="Low complexity" evidence="1">
    <location>
        <begin position="378"/>
        <end position="388"/>
    </location>
</feature>
<dbReference type="Pfam" id="PF25531">
    <property type="entry name" value="GYF_ATXR3"/>
    <property type="match status" value="2"/>
</dbReference>
<dbReference type="InterPro" id="IPR045606">
    <property type="entry name" value="ATXR3_C"/>
</dbReference>
<feature type="compositionally biased region" description="Basic and acidic residues" evidence="1">
    <location>
        <begin position="284"/>
        <end position="319"/>
    </location>
</feature>
<feature type="region of interest" description="Disordered" evidence="1">
    <location>
        <begin position="31"/>
        <end position="91"/>
    </location>
</feature>
<evidence type="ECO:0000313" key="4">
    <source>
        <dbReference type="Proteomes" id="UP001428341"/>
    </source>
</evidence>
<feature type="compositionally biased region" description="Basic and acidic residues" evidence="1">
    <location>
        <begin position="996"/>
        <end position="1008"/>
    </location>
</feature>
<feature type="region of interest" description="Disordered" evidence="1">
    <location>
        <begin position="972"/>
        <end position="1018"/>
    </location>
</feature>
<feature type="compositionally biased region" description="Basic and acidic residues" evidence="1">
    <location>
        <begin position="258"/>
        <end position="272"/>
    </location>
</feature>
<feature type="compositionally biased region" description="Basic and acidic residues" evidence="1">
    <location>
        <begin position="524"/>
        <end position="557"/>
    </location>
</feature>
<name>A0AAP0QY73_9ROSI</name>
<dbReference type="InterPro" id="IPR046341">
    <property type="entry name" value="SET_dom_sf"/>
</dbReference>
<feature type="region of interest" description="Disordered" evidence="1">
    <location>
        <begin position="105"/>
        <end position="134"/>
    </location>
</feature>
<accession>A0AAP0QY73</accession>
<feature type="compositionally biased region" description="Basic and acidic residues" evidence="1">
    <location>
        <begin position="494"/>
        <end position="507"/>
    </location>
</feature>
<dbReference type="InterPro" id="IPR001214">
    <property type="entry name" value="SET_dom"/>
</dbReference>
<feature type="compositionally biased region" description="Polar residues" evidence="1">
    <location>
        <begin position="1112"/>
        <end position="1131"/>
    </location>
</feature>
<sequence length="2449" mass="277535">MGDGGVACMPLQQQQQHNSIMERFPISDKTTICVGNSSNNSNKTNNNSISNNNDNKTNNDSSNNNGSSSSKNNETNKSNVKKNGVSTKTVRKKIVKIKKVIAVKKKEVQKNSGSSKSNNNGENIDNKNVENGGAVGEVVTVDKENLKNEEVEEGELGTLKWENGEFVQPEKSQPQSQLQSQSKQIEKGEIIVFSSKCRRGETEKGESGLWRGNKDDIEKGEFIPDRWHKEVVKDEYGYSKSRRYDYKLERTPPSGKYSGEDVYRRKEFDRSGSQHSKSSSRWESGQERNVRISSKIVDDEGLYKGEHNNGKNHGREYFHGNRFKRHGTDSDSGDRKYYGDYGDFAGLKSRRLSDDYNSRSVHSEHYSRHSVEKFHRNSSSSRISSLDKYSSRHHEPSLSSRVIYDRHGRSPSHSDRSPHDRGRYYDHRDRSPSRHDRSPYTRDRSPYTFDRSPYSRERSPYNRDRSPYAREKSPYDRSRHYDHRNRSPFSAERSPQDRARFHDRSDRTPNYLERSPLHRSRPNNHREASSKTGASEKRNARYDSKGHEDKLGPKDSNARCSRSSAKESQDKSNVQDLNVSDEKTANCESHKEEQPQSSSVDCKEPPQVDGPPLEELVSMEEDMDICDTPPHVPAVTDSSVGKWFYLDHCGMECGPSRLCDLKTLVEEGVLVSDHFIKHLDSNRWETVENAVSPLVTVNFPSITSDSVTQLVSPPEASGNLLADTGDTAQSTGEEFPVTLQSQCCPDGSAAAAESSEDLHIDVRVGALLDGFTVIPGKEIETLGEILQTTFERVDWQNNGGPTWHGACVGEQKPGDQKVDELYSSDTKMKEAAELKSGDKDHWVVCFDSDEWFSGRWSCKGGDWKRNDEAAQDRCSRKKQVLNDGFPLCQMPKSGYEDPRWNQKDDLYYPSHSRRLDLPPWAYACPDERNDGSGGSRSTQSKLAAVRGVKGTMLPVVRINACVVNDHGSFVSEPRSKVRAKERHSSRSARSYSSANDVRRSSAESDSHSKARNNQDSQGSWKSIACINTPKDRLCTVDHLQLQLGEWYYLDGAGHERGPSSFSELQVLVDQGCIQKHTSVFRKFDKVWVPLTSATETSASTVRNHGEKIMPSGDSSGLPPTQSQDAVLGESNNNVNSNAFHSMHPQFIGYTRGKLHELVMKSYKSREFAAAINEVLDPWINAKQPKKETEHVYRKSEGDTRAGKRARLLVRESDGDEETEEELQTIQDESTFEDLCGDASFPGEESASSAIESGGWGLLDGHTLAHVFHFLRSDMKSLAFASLTCRHWRAAVRFYKGISRQVDLSSVGPNCTDSLIRKTLNAFDKEKLNSILLVGCTNITSGMLEEILLSFPHLSSIDIRGCGQFGELALKFPNINWVKSQKSRGAKFNDSHSKIRSLKQITEKSSSAPKSKGLGDDMDDFGDLKDYFESVDKRDSANQSFRRSLYQRSKVFDARKSSSILSRDARMRRWSIKKSENGYKRMEEFLASSLKEIMRVNTFEFFVPKVAEIEGRMKKGYYISHGLGSVKDDISRMCRDAIKAKNRGSAGDMNRITTLFIQLATRLEQGAKSSYYEREEMMKSWKDESPAGLYSATSKYKKKLSKMVSERKYMNRSNGTSLANGDFDYGEYASDREIRKRLSKLNRKSLDSGSETSDDLDGSSEDGKSDSESTVSDTDSDMDFRSDGRARESRGAGDFTTDEGLDFSDDREWGARMTKASLVPPVTRKYEVIDQYVIVADEEDVRRKMRVSLPEDYAEKLNAQKNGSEELDMELPEVKDYKPRKQLGNQVFEQEVYGIDPYTHNLLLDSMPDELDWNLLEKHLFIEDVLLRTLNKQVRHFTGTGNTPMMYPLQPVIEEIEKEAVDDCDVRTMKMCQGILKAMDSRPDDKYVAYRKGLGVVCNKEGGFGEDDFVVEFLGEVYPVWKWFEKQDGIRSLQKNNEDPAPEFYNIYLERPKGDADGYDLVVVDAMHKANYASRICHSCRPNCEAKVTAVDGHYQIGIYTVRGIHYGEEITFDYNSVTESKEEYEASVCLCGSQVCRGSYLNLTGEGAFEKVLKELHGLLDRHQLMLEACELNSVSEEDYLELGRAGLGSCLLGGLPNWVVAYSARLVRFINLERTKLPEEILRHNLEEKRKYFSDICLEVEKSDAEVQAEGVYNQRLQNLAVTLDKVRYVMRCVFGDPKKAPPPVERLSPEETVSFLWKGEGSLVEELIQCMAPHVEEDVLNDLKSKIQAHDPSGSEDIQRELRKSLLWLRDEVRNLPCTYKCRHDAAADLIHIYAYTKCFFRVQASLLEYKAFTSPPVYISPLDLGPKYADKLGAGLQVYRKTYGENYCLGQLIFWHIQTNADPDCTLARASRGCLSLSDIGSFYAKVQKPSRHRVYGPKTVRFMLSRMEKQPQRPWPKDRIWAFKSSPRIFGSPMLDSSLTGCPLDREMVHWLKHRPAIFQAMWDR</sequence>
<feature type="compositionally biased region" description="Low complexity" evidence="1">
    <location>
        <begin position="110"/>
        <end position="121"/>
    </location>
</feature>
<dbReference type="PANTHER" id="PTHR46655">
    <property type="entry name" value="HISTONE-LYSINE N-METHYLTRANSFERASE ATXR3"/>
    <property type="match status" value="1"/>
</dbReference>
<dbReference type="Proteomes" id="UP001428341">
    <property type="component" value="Unassembled WGS sequence"/>
</dbReference>